<sequence>MVTLVQSLTLLFVVFSLFLIILIPITFATSDQGGTSNGTIVGLGALWASLLFATGIASSFV</sequence>
<reference evidence="14" key="1">
    <citation type="journal article" date="2019" name="Genome Biol. Evol.">
        <title>Plastid Genomes and Proteins Illuminate the Evolution of Eustigmatophyte Algae and Their Bacterial Endosymbionts.</title>
        <authorList>
            <person name="Sevcikova T."/>
            <person name="Yurchenko T."/>
            <person name="Fawley K.P."/>
            <person name="Amaral R."/>
            <person name="Strnad H."/>
            <person name="Santos L.M."/>
            <person name="Fawley M.W."/>
            <person name="Elias M."/>
        </authorList>
    </citation>
    <scope>NUCLEOTIDE SEQUENCE</scope>
</reference>
<proteinExistence type="inferred from homology"/>
<keyword evidence="5 12" id="KW-0602">Photosynthesis</keyword>
<evidence type="ECO:0000256" key="4">
    <source>
        <dbReference type="ARBA" id="ARBA00022469"/>
    </source>
</evidence>
<name>A0A3R5QLP2_9STRA</name>
<dbReference type="GO" id="GO:0009539">
    <property type="term" value="C:photosystem II reaction center"/>
    <property type="evidence" value="ECO:0007669"/>
    <property type="project" value="InterPro"/>
</dbReference>
<evidence type="ECO:0000256" key="12">
    <source>
        <dbReference type="RuleBase" id="RU003472"/>
    </source>
</evidence>
<dbReference type="Pfam" id="PF01737">
    <property type="entry name" value="Ycf9"/>
    <property type="match status" value="1"/>
</dbReference>
<keyword evidence="14" id="KW-0934">Plastid</keyword>
<dbReference type="SUPFAM" id="SSF161055">
    <property type="entry name" value="PsbZ-like"/>
    <property type="match status" value="1"/>
</dbReference>
<evidence type="ECO:0000256" key="3">
    <source>
        <dbReference type="ARBA" id="ARBA00021665"/>
    </source>
</evidence>
<dbReference type="NCBIfam" id="TIGR03043">
    <property type="entry name" value="PS_II_psbZ"/>
    <property type="match status" value="1"/>
</dbReference>
<dbReference type="RefSeq" id="YP_009550688.1">
    <property type="nucleotide sequence ID" value="NC_040296.1"/>
</dbReference>
<evidence type="ECO:0000256" key="6">
    <source>
        <dbReference type="ARBA" id="ARBA00022692"/>
    </source>
</evidence>
<keyword evidence="8 12" id="KW-0793">Thylakoid</keyword>
<evidence type="ECO:0000256" key="8">
    <source>
        <dbReference type="ARBA" id="ARBA00023078"/>
    </source>
</evidence>
<dbReference type="Gene3D" id="1.10.287.740">
    <property type="entry name" value="Photosystem II PsbZ, reaction centre"/>
    <property type="match status" value="1"/>
</dbReference>
<evidence type="ECO:0000256" key="10">
    <source>
        <dbReference type="ARBA" id="ARBA00023276"/>
    </source>
</evidence>
<evidence type="ECO:0000256" key="5">
    <source>
        <dbReference type="ARBA" id="ARBA00022531"/>
    </source>
</evidence>
<evidence type="ECO:0000256" key="9">
    <source>
        <dbReference type="ARBA" id="ARBA00023136"/>
    </source>
</evidence>
<dbReference type="InterPro" id="IPR002644">
    <property type="entry name" value="PSII_PsbZ"/>
</dbReference>
<keyword evidence="9 13" id="KW-0472">Membrane</keyword>
<comment type="function">
    <text evidence="12">Controls the interaction of photosystem II (PSII) cores with the light-harvesting antenna, regulates electron flow through the 2 photosystem reaction centers. PSII is a light-driven water plastoquinone oxidoreductase, using light energy to abstract electrons from H(2)O, generating a proton gradient subsequently used for ATP formation.</text>
</comment>
<keyword evidence="10 12" id="KW-0604">Photosystem II</keyword>
<keyword evidence="7 13" id="KW-1133">Transmembrane helix</keyword>
<evidence type="ECO:0000256" key="13">
    <source>
        <dbReference type="SAM" id="Phobius"/>
    </source>
</evidence>
<dbReference type="GO" id="GO:0015979">
    <property type="term" value="P:photosynthesis"/>
    <property type="evidence" value="ECO:0007669"/>
    <property type="project" value="UniProtKB-KW"/>
</dbReference>
<comment type="similarity">
    <text evidence="2 12">Belongs to the PsbZ family.</text>
</comment>
<organism evidence="14">
    <name type="scientific">Eustigmatophyceae sp. Chic 10/23 P-6w</name>
    <dbReference type="NCBI Taxonomy" id="1446905"/>
    <lineage>
        <taxon>Eukaryota</taxon>
        <taxon>Sar</taxon>
        <taxon>Stramenopiles</taxon>
        <taxon>Ochrophyta</taxon>
        <taxon>Eustigmatophyceae</taxon>
    </lineage>
</organism>
<feature type="transmembrane region" description="Helical" evidence="13">
    <location>
        <begin position="38"/>
        <end position="60"/>
    </location>
</feature>
<keyword evidence="6 12" id="KW-0812">Transmembrane</keyword>
<comment type="subunit">
    <text evidence="11">PSII is composed of 1 copy each of membrane proteins PsbA, PsbB, PsbC, PsbD, PsbE, PsbF, PsbH, PsbI, PsbJ, PsbK, PsbL, PsbM, PsbT, PsbY, PsbZ, Psb30/Ycf12, at least 3 peripheral proteins of the oxygen-evolving complex and a large number of cofactors. It forms dimeric complexes.</text>
</comment>
<keyword evidence="4 12" id="KW-0674">Reaction center</keyword>
<dbReference type="GO" id="GO:0042549">
    <property type="term" value="P:photosystem II stabilization"/>
    <property type="evidence" value="ECO:0007669"/>
    <property type="project" value="InterPro"/>
</dbReference>
<gene>
    <name evidence="14" type="primary">psbZ</name>
</gene>
<accession>A0A3R5QLP2</accession>
<protein>
    <recommendedName>
        <fullName evidence="3 12">Photosystem II reaction center protein Z</fullName>
    </recommendedName>
</protein>
<dbReference type="EMBL" id="MK281454">
    <property type="protein sequence ID" value="QAA11618.1"/>
    <property type="molecule type" value="Genomic_DNA"/>
</dbReference>
<evidence type="ECO:0000256" key="2">
    <source>
        <dbReference type="ARBA" id="ARBA00008367"/>
    </source>
</evidence>
<dbReference type="InterPro" id="IPR036512">
    <property type="entry name" value="PSII_PsbZ_sf"/>
</dbReference>
<evidence type="ECO:0000256" key="1">
    <source>
        <dbReference type="ARBA" id="ARBA00004370"/>
    </source>
</evidence>
<dbReference type="GeneID" id="38947731"/>
<evidence type="ECO:0000256" key="11">
    <source>
        <dbReference type="ARBA" id="ARBA00038734"/>
    </source>
</evidence>
<evidence type="ECO:0000256" key="7">
    <source>
        <dbReference type="ARBA" id="ARBA00022989"/>
    </source>
</evidence>
<evidence type="ECO:0000313" key="14">
    <source>
        <dbReference type="EMBL" id="QAA11618.1"/>
    </source>
</evidence>
<dbReference type="AlphaFoldDB" id="A0A3R5QLP2"/>
<geneLocation type="plastid" evidence="14"/>
<comment type="subcellular location">
    <subcellularLocation>
        <location evidence="1">Membrane</location>
    </subcellularLocation>
</comment>